<dbReference type="OrthoDB" id="4027354at2759"/>
<dbReference type="HOGENOM" id="CLU_188548_0_0_1"/>
<dbReference type="InParanoid" id="Q6BTJ0"/>
<proteinExistence type="predicted"/>
<organism evidence="1 2">
    <name type="scientific">Debaryomyces hansenii (strain ATCC 36239 / CBS 767 / BCRC 21394 / JCM 1990 / NBRC 0083 / IGC 2968)</name>
    <name type="common">Yeast</name>
    <name type="synonym">Torulaspora hansenii</name>
    <dbReference type="NCBI Taxonomy" id="284592"/>
    <lineage>
        <taxon>Eukaryota</taxon>
        <taxon>Fungi</taxon>
        <taxon>Dikarya</taxon>
        <taxon>Ascomycota</taxon>
        <taxon>Saccharomycotina</taxon>
        <taxon>Pichiomycetes</taxon>
        <taxon>Debaryomycetaceae</taxon>
        <taxon>Debaryomyces</taxon>
    </lineage>
</organism>
<dbReference type="EMBL" id="CR382136">
    <property type="protein sequence ID" value="CAG86562.1"/>
    <property type="molecule type" value="Genomic_DNA"/>
</dbReference>
<protein>
    <submittedName>
        <fullName evidence="1">DEHA2D00242p</fullName>
    </submittedName>
</protein>
<dbReference type="Proteomes" id="UP000000599">
    <property type="component" value="Chromosome D"/>
</dbReference>
<reference evidence="1 2" key="1">
    <citation type="journal article" date="2004" name="Nature">
        <title>Genome evolution in yeasts.</title>
        <authorList>
            <consortium name="Genolevures"/>
            <person name="Dujon B."/>
            <person name="Sherman D."/>
            <person name="Fischer G."/>
            <person name="Durrens P."/>
            <person name="Casaregola S."/>
            <person name="Lafontaine I."/>
            <person name="de Montigny J."/>
            <person name="Marck C."/>
            <person name="Neuveglise C."/>
            <person name="Talla E."/>
            <person name="Goffard N."/>
            <person name="Frangeul L."/>
            <person name="Aigle M."/>
            <person name="Anthouard V."/>
            <person name="Babour A."/>
            <person name="Barbe V."/>
            <person name="Barnay S."/>
            <person name="Blanchin S."/>
            <person name="Beckerich J.M."/>
            <person name="Beyne E."/>
            <person name="Bleykasten C."/>
            <person name="Boisrame A."/>
            <person name="Boyer J."/>
            <person name="Cattolico L."/>
            <person name="Confanioleri F."/>
            <person name="de Daruvar A."/>
            <person name="Despons L."/>
            <person name="Fabre E."/>
            <person name="Fairhead C."/>
            <person name="Ferry-Dumazet H."/>
            <person name="Groppi A."/>
            <person name="Hantraye F."/>
            <person name="Hennequin C."/>
            <person name="Jauniaux N."/>
            <person name="Joyet P."/>
            <person name="Kachouri R."/>
            <person name="Kerrest A."/>
            <person name="Koszul R."/>
            <person name="Lemaire M."/>
            <person name="Lesur I."/>
            <person name="Ma L."/>
            <person name="Muller H."/>
            <person name="Nicaud J.M."/>
            <person name="Nikolski M."/>
            <person name="Oztas S."/>
            <person name="Ozier-Kalogeropoulos O."/>
            <person name="Pellenz S."/>
            <person name="Potier S."/>
            <person name="Richard G.F."/>
            <person name="Straub M.L."/>
            <person name="Suleau A."/>
            <person name="Swennene D."/>
            <person name="Tekaia F."/>
            <person name="Wesolowski-Louvel M."/>
            <person name="Westhof E."/>
            <person name="Wirth B."/>
            <person name="Zeniou-Meyer M."/>
            <person name="Zivanovic I."/>
            <person name="Bolotin-Fukuhara M."/>
            <person name="Thierry A."/>
            <person name="Bouchier C."/>
            <person name="Caudron B."/>
            <person name="Scarpelli C."/>
            <person name="Gaillardin C."/>
            <person name="Weissenbach J."/>
            <person name="Wincker P."/>
            <person name="Souciet J.L."/>
        </authorList>
    </citation>
    <scope>NUCLEOTIDE SEQUENCE [LARGE SCALE GENOMIC DNA]</scope>
    <source>
        <strain evidence="2">ATCC 36239 / CBS 767 / BCRC 21394 / JCM 1990 / NBRC 0083 / IGC 2968</strain>
    </source>
</reference>
<dbReference type="AlphaFoldDB" id="Q6BTJ0"/>
<sequence length="64" mass="7587">MPFMPILVYTSRAFITADFREMSSDEFKERYLAPLDKALRESNLSDDYLSKKYRYPFGDAIHVE</sequence>
<evidence type="ECO:0000313" key="1">
    <source>
        <dbReference type="EMBL" id="CAG86562.1"/>
    </source>
</evidence>
<accession>Q6BTJ0</accession>
<dbReference type="VEuPathDB" id="FungiDB:DEHA2D00242g"/>
<dbReference type="KEGG" id="dha:DEHA2D00242g"/>
<evidence type="ECO:0000313" key="2">
    <source>
        <dbReference type="Proteomes" id="UP000000599"/>
    </source>
</evidence>
<gene>
    <name evidence="1" type="ordered locus">DEHA2D00242g</name>
</gene>
<name>Q6BTJ0_DEBHA</name>
<dbReference type="RefSeq" id="XP_458479.1">
    <property type="nucleotide sequence ID" value="XM_458479.1"/>
</dbReference>
<keyword evidence="2" id="KW-1185">Reference proteome</keyword>
<dbReference type="GeneID" id="2900911"/>